<protein>
    <submittedName>
        <fullName evidence="3 4">Uncharacterized protein</fullName>
    </submittedName>
</protein>
<reference evidence="3 5" key="1">
    <citation type="journal article" date="2012" name="Nature">
        <title>Algal genomes reveal evolutionary mosaicism and the fate of nucleomorphs.</title>
        <authorList>
            <consortium name="DOE Joint Genome Institute"/>
            <person name="Curtis B.A."/>
            <person name="Tanifuji G."/>
            <person name="Burki F."/>
            <person name="Gruber A."/>
            <person name="Irimia M."/>
            <person name="Maruyama S."/>
            <person name="Arias M.C."/>
            <person name="Ball S.G."/>
            <person name="Gile G.H."/>
            <person name="Hirakawa Y."/>
            <person name="Hopkins J.F."/>
            <person name="Kuo A."/>
            <person name="Rensing S.A."/>
            <person name="Schmutz J."/>
            <person name="Symeonidi A."/>
            <person name="Elias M."/>
            <person name="Eveleigh R.J."/>
            <person name="Herman E.K."/>
            <person name="Klute M.J."/>
            <person name="Nakayama T."/>
            <person name="Obornik M."/>
            <person name="Reyes-Prieto A."/>
            <person name="Armbrust E.V."/>
            <person name="Aves S.J."/>
            <person name="Beiko R.G."/>
            <person name="Coutinho P."/>
            <person name="Dacks J.B."/>
            <person name="Durnford D.G."/>
            <person name="Fast N.M."/>
            <person name="Green B.R."/>
            <person name="Grisdale C.J."/>
            <person name="Hempel F."/>
            <person name="Henrissat B."/>
            <person name="Hoppner M.P."/>
            <person name="Ishida K."/>
            <person name="Kim E."/>
            <person name="Koreny L."/>
            <person name="Kroth P.G."/>
            <person name="Liu Y."/>
            <person name="Malik S.B."/>
            <person name="Maier U.G."/>
            <person name="McRose D."/>
            <person name="Mock T."/>
            <person name="Neilson J.A."/>
            <person name="Onodera N.T."/>
            <person name="Poole A.M."/>
            <person name="Pritham E.J."/>
            <person name="Richards T.A."/>
            <person name="Rocap G."/>
            <person name="Roy S.W."/>
            <person name="Sarai C."/>
            <person name="Schaack S."/>
            <person name="Shirato S."/>
            <person name="Slamovits C.H."/>
            <person name="Spencer D.F."/>
            <person name="Suzuki S."/>
            <person name="Worden A.Z."/>
            <person name="Zauner S."/>
            <person name="Barry K."/>
            <person name="Bell C."/>
            <person name="Bharti A.K."/>
            <person name="Crow J.A."/>
            <person name="Grimwood J."/>
            <person name="Kramer R."/>
            <person name="Lindquist E."/>
            <person name="Lucas S."/>
            <person name="Salamov A."/>
            <person name="McFadden G.I."/>
            <person name="Lane C.E."/>
            <person name="Keeling P.J."/>
            <person name="Gray M.W."/>
            <person name="Grigoriev I.V."/>
            <person name="Archibald J.M."/>
        </authorList>
    </citation>
    <scope>NUCLEOTIDE SEQUENCE</scope>
    <source>
        <strain evidence="3 5">CCMP2712</strain>
    </source>
</reference>
<evidence type="ECO:0000256" key="1">
    <source>
        <dbReference type="SAM" id="Coils"/>
    </source>
</evidence>
<sequence length="363" mass="40451">MRLTRLIVILQEEGTGAVLLVAIIALSAHVSQDAKSLTEKGSSQADHSSSKKVELSDEQVEQDKRRVRQLQKEIHEEQAKANKLDKEVTSAESGIKVILLFLASSASSCLSLHFSPPSTSDDKSAQKILLKAKEEEKKAGKVRAEVAREQQQANEMRANAAKLKKESEEAKTKFVDTEKPMETATKKYAADQRKYRQAELKVANLAIKISKHPGDTKFDFLAAMRMSVMENTQAANETRSSRQGLEACKARRASSPKLDGKESFSQLAGQSVKKEKQASALEAEVKRLTKESKKYEEEADKTVKRVKKLMIHPEELHEKAEADRKSYKEKMQELAKSTSKKLTQGQSTFLAGLFSSNSPWDKS</sequence>
<dbReference type="EnsemblProtists" id="EKX32503">
    <property type="protein sequence ID" value="EKX32503"/>
    <property type="gene ID" value="GUITHDRAFT_121322"/>
</dbReference>
<feature type="coiled-coil region" evidence="1">
    <location>
        <begin position="130"/>
        <end position="201"/>
    </location>
</feature>
<dbReference type="GeneID" id="17289230"/>
<name>L1I8E4_GUITC</name>
<keyword evidence="1" id="KW-0175">Coiled coil</keyword>
<dbReference type="PaxDb" id="55529-EKX32503"/>
<feature type="compositionally biased region" description="Polar residues" evidence="2">
    <location>
        <begin position="37"/>
        <end position="47"/>
    </location>
</feature>
<dbReference type="RefSeq" id="XP_005819483.1">
    <property type="nucleotide sequence ID" value="XM_005819426.1"/>
</dbReference>
<feature type="compositionally biased region" description="Basic and acidic residues" evidence="2">
    <location>
        <begin position="315"/>
        <end position="333"/>
    </location>
</feature>
<feature type="region of interest" description="Disordered" evidence="2">
    <location>
        <begin position="37"/>
        <end position="67"/>
    </location>
</feature>
<dbReference type="KEGG" id="gtt:GUITHDRAFT_121322"/>
<organism evidence="3">
    <name type="scientific">Guillardia theta (strain CCMP2712)</name>
    <name type="common">Cryptophyte</name>
    <dbReference type="NCBI Taxonomy" id="905079"/>
    <lineage>
        <taxon>Eukaryota</taxon>
        <taxon>Cryptophyceae</taxon>
        <taxon>Pyrenomonadales</taxon>
        <taxon>Geminigeraceae</taxon>
        <taxon>Guillardia</taxon>
    </lineage>
</organism>
<dbReference type="Proteomes" id="UP000011087">
    <property type="component" value="Unassembled WGS sequence"/>
</dbReference>
<gene>
    <name evidence="3" type="ORF">GUITHDRAFT_121322</name>
</gene>
<feature type="compositionally biased region" description="Basic and acidic residues" evidence="2">
    <location>
        <begin position="272"/>
        <end position="281"/>
    </location>
</feature>
<evidence type="ECO:0000313" key="4">
    <source>
        <dbReference type="EnsemblProtists" id="EKX32503"/>
    </source>
</evidence>
<feature type="compositionally biased region" description="Polar residues" evidence="2">
    <location>
        <begin position="234"/>
        <end position="243"/>
    </location>
</feature>
<proteinExistence type="predicted"/>
<accession>L1I8E4</accession>
<feature type="region of interest" description="Disordered" evidence="2">
    <location>
        <begin position="315"/>
        <end position="342"/>
    </location>
</feature>
<evidence type="ECO:0000313" key="3">
    <source>
        <dbReference type="EMBL" id="EKX32503.1"/>
    </source>
</evidence>
<feature type="region of interest" description="Disordered" evidence="2">
    <location>
        <begin position="234"/>
        <end position="281"/>
    </location>
</feature>
<reference evidence="5" key="2">
    <citation type="submission" date="2012-11" db="EMBL/GenBank/DDBJ databases">
        <authorList>
            <person name="Kuo A."/>
            <person name="Curtis B.A."/>
            <person name="Tanifuji G."/>
            <person name="Burki F."/>
            <person name="Gruber A."/>
            <person name="Irimia M."/>
            <person name="Maruyama S."/>
            <person name="Arias M.C."/>
            <person name="Ball S.G."/>
            <person name="Gile G.H."/>
            <person name="Hirakawa Y."/>
            <person name="Hopkins J.F."/>
            <person name="Rensing S.A."/>
            <person name="Schmutz J."/>
            <person name="Symeonidi A."/>
            <person name="Elias M."/>
            <person name="Eveleigh R.J."/>
            <person name="Herman E.K."/>
            <person name="Klute M.J."/>
            <person name="Nakayama T."/>
            <person name="Obornik M."/>
            <person name="Reyes-Prieto A."/>
            <person name="Armbrust E.V."/>
            <person name="Aves S.J."/>
            <person name="Beiko R.G."/>
            <person name="Coutinho P."/>
            <person name="Dacks J.B."/>
            <person name="Durnford D.G."/>
            <person name="Fast N.M."/>
            <person name="Green B.R."/>
            <person name="Grisdale C."/>
            <person name="Hempe F."/>
            <person name="Henrissat B."/>
            <person name="Hoppner M.P."/>
            <person name="Ishida K.-I."/>
            <person name="Kim E."/>
            <person name="Koreny L."/>
            <person name="Kroth P.G."/>
            <person name="Liu Y."/>
            <person name="Malik S.-B."/>
            <person name="Maier U.G."/>
            <person name="McRose D."/>
            <person name="Mock T."/>
            <person name="Neilson J.A."/>
            <person name="Onodera N.T."/>
            <person name="Poole A.M."/>
            <person name="Pritham E.J."/>
            <person name="Richards T.A."/>
            <person name="Rocap G."/>
            <person name="Roy S.W."/>
            <person name="Sarai C."/>
            <person name="Schaack S."/>
            <person name="Shirato S."/>
            <person name="Slamovits C.H."/>
            <person name="Spencer D.F."/>
            <person name="Suzuki S."/>
            <person name="Worden A.Z."/>
            <person name="Zauner S."/>
            <person name="Barry K."/>
            <person name="Bell C."/>
            <person name="Bharti A.K."/>
            <person name="Crow J.A."/>
            <person name="Grimwood J."/>
            <person name="Kramer R."/>
            <person name="Lindquist E."/>
            <person name="Lucas S."/>
            <person name="Salamov A."/>
            <person name="McFadden G.I."/>
            <person name="Lane C.E."/>
            <person name="Keeling P.J."/>
            <person name="Gray M.W."/>
            <person name="Grigoriev I.V."/>
            <person name="Archibald J.M."/>
        </authorList>
    </citation>
    <scope>NUCLEOTIDE SEQUENCE</scope>
    <source>
        <strain evidence="5">CCMP2712</strain>
    </source>
</reference>
<dbReference type="AlphaFoldDB" id="L1I8E4"/>
<keyword evidence="5" id="KW-1185">Reference proteome</keyword>
<evidence type="ECO:0000256" key="2">
    <source>
        <dbReference type="SAM" id="MobiDB-lite"/>
    </source>
</evidence>
<reference evidence="4" key="3">
    <citation type="submission" date="2016-03" db="UniProtKB">
        <authorList>
            <consortium name="EnsemblProtists"/>
        </authorList>
    </citation>
    <scope>IDENTIFICATION</scope>
</reference>
<evidence type="ECO:0000313" key="5">
    <source>
        <dbReference type="Proteomes" id="UP000011087"/>
    </source>
</evidence>
<dbReference type="HOGENOM" id="CLU_763849_0_0_1"/>
<dbReference type="EMBL" id="JH993186">
    <property type="protein sequence ID" value="EKX32503.1"/>
    <property type="molecule type" value="Genomic_DNA"/>
</dbReference>